<name>A0AAQ4CWT9_9CREN</name>
<accession>A0AAQ4CWT9</accession>
<dbReference type="AlphaFoldDB" id="A0AAQ4CWT9"/>
<protein>
    <submittedName>
        <fullName evidence="1">Uncharacterized protein</fullName>
    </submittedName>
</protein>
<evidence type="ECO:0000313" key="2">
    <source>
        <dbReference type="Proteomes" id="UP001319921"/>
    </source>
</evidence>
<dbReference type="EMBL" id="AP025226">
    <property type="protein sequence ID" value="BDC00271.1"/>
    <property type="molecule type" value="Genomic_DNA"/>
</dbReference>
<dbReference type="KEGG" id="scas:SACC_32870"/>
<dbReference type="RefSeq" id="WP_229571006.1">
    <property type="nucleotide sequence ID" value="NZ_AP025226.1"/>
</dbReference>
<sequence>MAQVDEEIKIGYWYSNHHHIMIDRTYKLKLQVASDLNVPYYSVQLAAKLLKSVGLRINYPSLLAAVYFLNKKQLSYNYVLRVLRQKRKKGKKLFKIALSVLKQSTKQH</sequence>
<dbReference type="Proteomes" id="UP001319921">
    <property type="component" value="Chromosome"/>
</dbReference>
<organism evidence="1 2">
    <name type="scientific">Saccharolobus caldissimus</name>
    <dbReference type="NCBI Taxonomy" id="1702097"/>
    <lineage>
        <taxon>Archaea</taxon>
        <taxon>Thermoproteota</taxon>
        <taxon>Thermoprotei</taxon>
        <taxon>Sulfolobales</taxon>
        <taxon>Sulfolobaceae</taxon>
        <taxon>Saccharolobus</taxon>
    </lineage>
</organism>
<gene>
    <name evidence="1" type="ORF">SACC_32870</name>
</gene>
<dbReference type="GeneID" id="68868013"/>
<proteinExistence type="predicted"/>
<reference evidence="1 2" key="1">
    <citation type="journal article" date="2022" name="Microbiol. Resour. Announc.">
        <title>Complete Genome Sequence of the Hyperthermophilic and Acidophilic Archaeon Saccharolobus caldissimus Strain HS-3T.</title>
        <authorList>
            <person name="Sakai H.D."/>
            <person name="Kurosawa N."/>
        </authorList>
    </citation>
    <scope>NUCLEOTIDE SEQUENCE [LARGE SCALE GENOMIC DNA]</scope>
    <source>
        <strain evidence="1 2">JCM32116</strain>
    </source>
</reference>
<evidence type="ECO:0000313" key="1">
    <source>
        <dbReference type="EMBL" id="BDC00271.1"/>
    </source>
</evidence>
<keyword evidence="2" id="KW-1185">Reference proteome</keyword>